<feature type="region of interest" description="Disordered" evidence="1">
    <location>
        <begin position="97"/>
        <end position="158"/>
    </location>
</feature>
<accession>A0AAV9JDJ7</accession>
<gene>
    <name evidence="2" type="ORF">LTR36_006047</name>
</gene>
<feature type="compositionally biased region" description="Acidic residues" evidence="1">
    <location>
        <begin position="108"/>
        <end position="124"/>
    </location>
</feature>
<dbReference type="AlphaFoldDB" id="A0AAV9JDJ7"/>
<reference evidence="2 3" key="1">
    <citation type="submission" date="2021-11" db="EMBL/GenBank/DDBJ databases">
        <title>Black yeast isolated from Biological Soil Crust.</title>
        <authorList>
            <person name="Kurbessoian T."/>
        </authorList>
    </citation>
    <scope>NUCLEOTIDE SEQUENCE [LARGE SCALE GENOMIC DNA]</scope>
    <source>
        <strain evidence="2 3">CCFEE 5522</strain>
    </source>
</reference>
<dbReference type="Proteomes" id="UP001324427">
    <property type="component" value="Unassembled WGS sequence"/>
</dbReference>
<comment type="caution">
    <text evidence="2">The sequence shown here is derived from an EMBL/GenBank/DDBJ whole genome shotgun (WGS) entry which is preliminary data.</text>
</comment>
<proteinExistence type="predicted"/>
<keyword evidence="3" id="KW-1185">Reference proteome</keyword>
<evidence type="ECO:0000313" key="3">
    <source>
        <dbReference type="Proteomes" id="UP001324427"/>
    </source>
</evidence>
<evidence type="ECO:0000313" key="2">
    <source>
        <dbReference type="EMBL" id="KAK4542858.1"/>
    </source>
</evidence>
<organism evidence="2 3">
    <name type="scientific">Oleoguttula mirabilis</name>
    <dbReference type="NCBI Taxonomy" id="1507867"/>
    <lineage>
        <taxon>Eukaryota</taxon>
        <taxon>Fungi</taxon>
        <taxon>Dikarya</taxon>
        <taxon>Ascomycota</taxon>
        <taxon>Pezizomycotina</taxon>
        <taxon>Dothideomycetes</taxon>
        <taxon>Dothideomycetidae</taxon>
        <taxon>Mycosphaerellales</taxon>
        <taxon>Teratosphaeriaceae</taxon>
        <taxon>Oleoguttula</taxon>
    </lineage>
</organism>
<evidence type="ECO:0000256" key="1">
    <source>
        <dbReference type="SAM" id="MobiDB-lite"/>
    </source>
</evidence>
<protein>
    <submittedName>
        <fullName evidence="2">Uncharacterized protein</fullName>
    </submittedName>
</protein>
<dbReference type="EMBL" id="JAVFHQ010000037">
    <property type="protein sequence ID" value="KAK4542858.1"/>
    <property type="molecule type" value="Genomic_DNA"/>
</dbReference>
<name>A0AAV9JDJ7_9PEZI</name>
<sequence>MDESMHEFHKKGQEDKKNRDEAEHIAQILLSYADLPLVFRCRALMIMGCSEKPGYVEWAKEAVRFAELGTASAQGPLTEGDQQLLANCKTLLEQAEEDYAERGGYDDGQGDVDEDTGDEDEGEVIWDSTNGWVNPADAEAEDDTDGAVERKTTAVVAE</sequence>